<name>A0ABN8BED9_CHISP</name>
<dbReference type="EMBL" id="OU963896">
    <property type="protein sequence ID" value="CAH0404997.1"/>
    <property type="molecule type" value="Genomic_DNA"/>
</dbReference>
<feature type="region of interest" description="Disordered" evidence="1">
    <location>
        <begin position="73"/>
        <end position="95"/>
    </location>
</feature>
<protein>
    <submittedName>
        <fullName evidence="2">Uncharacterized protein</fullName>
    </submittedName>
</protein>
<evidence type="ECO:0000313" key="3">
    <source>
        <dbReference type="Proteomes" id="UP001153292"/>
    </source>
</evidence>
<dbReference type="Proteomes" id="UP001153292">
    <property type="component" value="Chromosome 3"/>
</dbReference>
<accession>A0ABN8BED9</accession>
<evidence type="ECO:0000313" key="2">
    <source>
        <dbReference type="EMBL" id="CAH0404997.1"/>
    </source>
</evidence>
<keyword evidence="3" id="KW-1185">Reference proteome</keyword>
<reference evidence="2" key="1">
    <citation type="submission" date="2021-12" db="EMBL/GenBank/DDBJ databases">
        <authorList>
            <person name="King R."/>
        </authorList>
    </citation>
    <scope>NUCLEOTIDE SEQUENCE</scope>
</reference>
<gene>
    <name evidence="2" type="ORF">CHILSU_LOCUS8346</name>
</gene>
<feature type="compositionally biased region" description="Basic and acidic residues" evidence="1">
    <location>
        <begin position="73"/>
        <end position="88"/>
    </location>
</feature>
<evidence type="ECO:0000256" key="1">
    <source>
        <dbReference type="SAM" id="MobiDB-lite"/>
    </source>
</evidence>
<organism evidence="2 3">
    <name type="scientific">Chilo suppressalis</name>
    <name type="common">Asiatic rice borer moth</name>
    <dbReference type="NCBI Taxonomy" id="168631"/>
    <lineage>
        <taxon>Eukaryota</taxon>
        <taxon>Metazoa</taxon>
        <taxon>Ecdysozoa</taxon>
        <taxon>Arthropoda</taxon>
        <taxon>Hexapoda</taxon>
        <taxon>Insecta</taxon>
        <taxon>Pterygota</taxon>
        <taxon>Neoptera</taxon>
        <taxon>Endopterygota</taxon>
        <taxon>Lepidoptera</taxon>
        <taxon>Glossata</taxon>
        <taxon>Ditrysia</taxon>
        <taxon>Pyraloidea</taxon>
        <taxon>Crambidae</taxon>
        <taxon>Crambinae</taxon>
        <taxon>Chilo</taxon>
    </lineage>
</organism>
<sequence>MWQSSQDICLVDPSLYITFRCFFYLTSNGILRAGGGSGDASIAHIPSWFFKPGDTSTASSLRRWDAEPSRCEDVISQKEAAEREREDDPLAAPSRQRRTVLTNCLKSNRENEAST</sequence>
<proteinExistence type="predicted"/>